<keyword evidence="4" id="KW-1185">Reference proteome</keyword>
<evidence type="ECO:0000256" key="1">
    <source>
        <dbReference type="SAM" id="MobiDB-lite"/>
    </source>
</evidence>
<comment type="caution">
    <text evidence="3">The sequence shown here is derived from an EMBL/GenBank/DDBJ whole genome shotgun (WGS) entry which is preliminary data.</text>
</comment>
<feature type="compositionally biased region" description="Basic and acidic residues" evidence="1">
    <location>
        <begin position="8"/>
        <end position="19"/>
    </location>
</feature>
<proteinExistence type="predicted"/>
<reference evidence="3 4" key="1">
    <citation type="submission" date="2018-08" db="EMBL/GenBank/DDBJ databases">
        <title>Draft genome sequences of two Aspergillus turcosus clinical strains isolated from bronchoalveolar lavage fluid: one azole-susceptible and the other azole-resistant.</title>
        <authorList>
            <person name="Parent-Michaud M."/>
            <person name="Dufresne P.J."/>
            <person name="Fournier E."/>
            <person name="Martineau C."/>
            <person name="Moreira S."/>
            <person name="Perkins V."/>
            <person name="De Repentigny L."/>
            <person name="Dufresne S.F."/>
        </authorList>
    </citation>
    <scope>NUCLEOTIDE SEQUENCE [LARGE SCALE GENOMIC DNA]</scope>
    <source>
        <strain evidence="3">HMR AF 1038</strain>
    </source>
</reference>
<name>A0A229YMK6_9EURO</name>
<evidence type="ECO:0000259" key="2">
    <source>
        <dbReference type="Pfam" id="PF07985"/>
    </source>
</evidence>
<organism evidence="3 4">
    <name type="scientific">Aspergillus turcosus</name>
    <dbReference type="NCBI Taxonomy" id="1245748"/>
    <lineage>
        <taxon>Eukaryota</taxon>
        <taxon>Fungi</taxon>
        <taxon>Dikarya</taxon>
        <taxon>Ascomycota</taxon>
        <taxon>Pezizomycotina</taxon>
        <taxon>Eurotiomycetes</taxon>
        <taxon>Eurotiomycetidae</taxon>
        <taxon>Eurotiales</taxon>
        <taxon>Aspergillaceae</taxon>
        <taxon>Aspergillus</taxon>
        <taxon>Aspergillus subgen. Fumigati</taxon>
    </lineage>
</organism>
<dbReference type="PANTHER" id="PTHR42080:SF3">
    <property type="entry name" value="SRR1-LIKE DOMAIN-CONTAINING PROTEIN"/>
    <property type="match status" value="1"/>
</dbReference>
<dbReference type="Proteomes" id="UP000215289">
    <property type="component" value="Unassembled WGS sequence"/>
</dbReference>
<dbReference type="AlphaFoldDB" id="A0A229YMK6"/>
<evidence type="ECO:0000313" key="4">
    <source>
        <dbReference type="Proteomes" id="UP000215289"/>
    </source>
</evidence>
<gene>
    <name evidence="3" type="ORF">CFD26_102051</name>
</gene>
<sequence length="322" mass="36385">MHSWSNRPLRDGKDADEWKPTSASEAAANIDEWYHAGRLLFPRDSLQDVHDQLRKPLKKGDTISVKAFDGSVYEYPVRTGEIKTVLERDGDKGEDKRVQWVMTTPHIDYASFEWLKQRLEYSLSRAYCSVSIGHWMTRVDHEPEPETPENLDSGLEYLHTNLRDWEGSEAWRDIKSTLSSLNLNSKIAKVIGMACGTFTPTSESRGCRRSAVQHAFLLTLKSFLQESNLGTGEVACYAQDPGYSQMDVLVLEKSDIKVLEDPEGFLEMDDASLVFSCAPNICVKEIVADIARPLVLIWCTVQEEDSKRPLYVFIASVVTMVG</sequence>
<feature type="region of interest" description="Disordered" evidence="1">
    <location>
        <begin position="1"/>
        <end position="22"/>
    </location>
</feature>
<dbReference type="EMBL" id="NIDN02000304">
    <property type="protein sequence ID" value="RLL93492.1"/>
    <property type="molecule type" value="Genomic_DNA"/>
</dbReference>
<feature type="domain" description="SRR1-like" evidence="2">
    <location>
        <begin position="176"/>
        <end position="298"/>
    </location>
</feature>
<dbReference type="OrthoDB" id="5230585at2759"/>
<dbReference type="Pfam" id="PF07985">
    <property type="entry name" value="SRR1"/>
    <property type="match status" value="1"/>
</dbReference>
<accession>A0A229YMK6</accession>
<dbReference type="PANTHER" id="PTHR42080">
    <property type="entry name" value="SRR1 DOMAIN-CONTAINING PROTEIN"/>
    <property type="match status" value="1"/>
</dbReference>
<evidence type="ECO:0000313" key="3">
    <source>
        <dbReference type="EMBL" id="RLL93492.1"/>
    </source>
</evidence>
<protein>
    <recommendedName>
        <fullName evidence="2">SRR1-like domain-containing protein</fullName>
    </recommendedName>
</protein>
<dbReference type="InterPro" id="IPR012942">
    <property type="entry name" value="SRR1-like"/>
</dbReference>